<evidence type="ECO:0000313" key="3">
    <source>
        <dbReference type="Proteomes" id="UP001596050"/>
    </source>
</evidence>
<accession>A0ABW0LC96</accession>
<dbReference type="NCBIfam" id="TIGR03790">
    <property type="entry name" value="TIGR03790 family protein"/>
    <property type="match status" value="1"/>
</dbReference>
<keyword evidence="1" id="KW-0732">Signal</keyword>
<feature type="chain" id="PRO_5046360279" evidence="1">
    <location>
        <begin position="22"/>
        <end position="345"/>
    </location>
</feature>
<proteinExistence type="predicted"/>
<sequence length="345" mass="37281">MRVTLAFAFACALALPGAAGAGAPDGPLEARHLGLVINEDDPDSVAVGEYYGRRRGIPAANVVRVRIPERPRALELARFRLLKAEIDSRLGPEVQAVLMAWTAPYQVGCHAITGAYTLGYDAALCRDTCRIGQPSSYFNSPARRPLREHGMRLSMLLPIESVEAARALVDRGVASGFHPAPAHAWYLETLDAARNVRAPFFPRPGPAAGGRVTIHRLRADALQHASGVLVYQLGKAQVDGLDTVRFVPGALADHLTSHGGDLLGTAQMSSLRWLAAGATASYGTVSEPCNHWQKFPNPSVLLRHYLNGDSAIEAYWKSVAWPAQGLFIGEPLAAPYDRRSRMRVP</sequence>
<gene>
    <name evidence="2" type="ORF">ACFPN5_21470</name>
</gene>
<feature type="signal peptide" evidence="1">
    <location>
        <begin position="1"/>
        <end position="21"/>
    </location>
</feature>
<evidence type="ECO:0000256" key="1">
    <source>
        <dbReference type="SAM" id="SignalP"/>
    </source>
</evidence>
<dbReference type="Proteomes" id="UP001596050">
    <property type="component" value="Unassembled WGS sequence"/>
</dbReference>
<organism evidence="2 3">
    <name type="scientific">Massilia niabensis</name>
    <dbReference type="NCBI Taxonomy" id="544910"/>
    <lineage>
        <taxon>Bacteria</taxon>
        <taxon>Pseudomonadati</taxon>
        <taxon>Pseudomonadota</taxon>
        <taxon>Betaproteobacteria</taxon>
        <taxon>Burkholderiales</taxon>
        <taxon>Oxalobacteraceae</taxon>
        <taxon>Telluria group</taxon>
        <taxon>Massilia</taxon>
    </lineage>
</organism>
<keyword evidence="3" id="KW-1185">Reference proteome</keyword>
<dbReference type="InterPro" id="IPR022265">
    <property type="entry name" value="CHP03790"/>
</dbReference>
<protein>
    <submittedName>
        <fullName evidence="2">TIGR03790 family protein</fullName>
    </submittedName>
</protein>
<comment type="caution">
    <text evidence="2">The sequence shown here is derived from an EMBL/GenBank/DDBJ whole genome shotgun (WGS) entry which is preliminary data.</text>
</comment>
<name>A0ABW0LC96_9BURK</name>
<reference evidence="3" key="1">
    <citation type="journal article" date="2019" name="Int. J. Syst. Evol. Microbiol.">
        <title>The Global Catalogue of Microorganisms (GCM) 10K type strain sequencing project: providing services to taxonomists for standard genome sequencing and annotation.</title>
        <authorList>
            <consortium name="The Broad Institute Genomics Platform"/>
            <consortium name="The Broad Institute Genome Sequencing Center for Infectious Disease"/>
            <person name="Wu L."/>
            <person name="Ma J."/>
        </authorList>
    </citation>
    <scope>NUCLEOTIDE SEQUENCE [LARGE SCALE GENOMIC DNA]</scope>
    <source>
        <strain evidence="3">KACC 12649</strain>
    </source>
</reference>
<dbReference type="EMBL" id="JBHSMU010000016">
    <property type="protein sequence ID" value="MFC5462383.1"/>
    <property type="molecule type" value="Genomic_DNA"/>
</dbReference>
<evidence type="ECO:0000313" key="2">
    <source>
        <dbReference type="EMBL" id="MFC5462383.1"/>
    </source>
</evidence>
<dbReference type="RefSeq" id="WP_379785872.1">
    <property type="nucleotide sequence ID" value="NZ_JBHSMU010000016.1"/>
</dbReference>